<dbReference type="Proteomes" id="UP000013827">
    <property type="component" value="Unassembled WGS sequence"/>
</dbReference>
<organism evidence="8 9">
    <name type="scientific">Emiliania huxleyi (strain CCMP1516)</name>
    <dbReference type="NCBI Taxonomy" id="280463"/>
    <lineage>
        <taxon>Eukaryota</taxon>
        <taxon>Haptista</taxon>
        <taxon>Haptophyta</taxon>
        <taxon>Prymnesiophyceae</taxon>
        <taxon>Isochrysidales</taxon>
        <taxon>Noelaerhabdaceae</taxon>
        <taxon>Emiliania</taxon>
    </lineage>
</organism>
<dbReference type="PaxDb" id="2903-EOD18015"/>
<evidence type="ECO:0000256" key="4">
    <source>
        <dbReference type="ARBA" id="ARBA00022478"/>
    </source>
</evidence>
<reference evidence="9" key="1">
    <citation type="journal article" date="2013" name="Nature">
        <title>Pan genome of the phytoplankton Emiliania underpins its global distribution.</title>
        <authorList>
            <person name="Read B.A."/>
            <person name="Kegel J."/>
            <person name="Klute M.J."/>
            <person name="Kuo A."/>
            <person name="Lefebvre S.C."/>
            <person name="Maumus F."/>
            <person name="Mayer C."/>
            <person name="Miller J."/>
            <person name="Monier A."/>
            <person name="Salamov A."/>
            <person name="Young J."/>
            <person name="Aguilar M."/>
            <person name="Claverie J.M."/>
            <person name="Frickenhaus S."/>
            <person name="Gonzalez K."/>
            <person name="Herman E.K."/>
            <person name="Lin Y.C."/>
            <person name="Napier J."/>
            <person name="Ogata H."/>
            <person name="Sarno A.F."/>
            <person name="Shmutz J."/>
            <person name="Schroeder D."/>
            <person name="de Vargas C."/>
            <person name="Verret F."/>
            <person name="von Dassow P."/>
            <person name="Valentin K."/>
            <person name="Van de Peer Y."/>
            <person name="Wheeler G."/>
            <person name="Dacks J.B."/>
            <person name="Delwiche C.F."/>
            <person name="Dyhrman S.T."/>
            <person name="Glockner G."/>
            <person name="John U."/>
            <person name="Richards T."/>
            <person name="Worden A.Z."/>
            <person name="Zhang X."/>
            <person name="Grigoriev I.V."/>
            <person name="Allen A.E."/>
            <person name="Bidle K."/>
            <person name="Borodovsky M."/>
            <person name="Bowler C."/>
            <person name="Brownlee C."/>
            <person name="Cock J.M."/>
            <person name="Elias M."/>
            <person name="Gladyshev V.N."/>
            <person name="Groth M."/>
            <person name="Guda C."/>
            <person name="Hadaegh A."/>
            <person name="Iglesias-Rodriguez M.D."/>
            <person name="Jenkins J."/>
            <person name="Jones B.M."/>
            <person name="Lawson T."/>
            <person name="Leese F."/>
            <person name="Lindquist E."/>
            <person name="Lobanov A."/>
            <person name="Lomsadze A."/>
            <person name="Malik S.B."/>
            <person name="Marsh M.E."/>
            <person name="Mackinder L."/>
            <person name="Mock T."/>
            <person name="Mueller-Roeber B."/>
            <person name="Pagarete A."/>
            <person name="Parker M."/>
            <person name="Probert I."/>
            <person name="Quesneville H."/>
            <person name="Raines C."/>
            <person name="Rensing S.A."/>
            <person name="Riano-Pachon D.M."/>
            <person name="Richier S."/>
            <person name="Rokitta S."/>
            <person name="Shiraiwa Y."/>
            <person name="Soanes D.M."/>
            <person name="van der Giezen M."/>
            <person name="Wahlund T.M."/>
            <person name="Williams B."/>
            <person name="Wilson W."/>
            <person name="Wolfe G."/>
            <person name="Wurch L.L."/>
        </authorList>
    </citation>
    <scope>NUCLEOTIDE SEQUENCE</scope>
</reference>
<evidence type="ECO:0000256" key="2">
    <source>
        <dbReference type="ARBA" id="ARBA00006898"/>
    </source>
</evidence>
<dbReference type="InterPro" id="IPR038324">
    <property type="entry name" value="Rpb4/RPC9_sf"/>
</dbReference>
<dbReference type="PANTHER" id="PTHR15561">
    <property type="entry name" value="CALCITONIN GENE-RELATED PEPTIDE-RECEPTOR COMPONENT PROTEIN"/>
    <property type="match status" value="1"/>
</dbReference>
<dbReference type="eggNOG" id="KOG4168">
    <property type="taxonomic scope" value="Eukaryota"/>
</dbReference>
<dbReference type="GO" id="GO:0000166">
    <property type="term" value="F:nucleotide binding"/>
    <property type="evidence" value="ECO:0007669"/>
    <property type="project" value="InterPro"/>
</dbReference>
<evidence type="ECO:0000256" key="1">
    <source>
        <dbReference type="ARBA" id="ARBA00004123"/>
    </source>
</evidence>
<keyword evidence="9" id="KW-1185">Reference proteome</keyword>
<evidence type="ECO:0000313" key="9">
    <source>
        <dbReference type="Proteomes" id="UP000013827"/>
    </source>
</evidence>
<dbReference type="AlphaFoldDB" id="A0A0D3J3D0"/>
<dbReference type="Gene3D" id="1.20.1250.40">
    <property type="match status" value="1"/>
</dbReference>
<dbReference type="InterPro" id="IPR005574">
    <property type="entry name" value="Rpb4/RPC9"/>
</dbReference>
<dbReference type="KEGG" id="ehx:EMIHUDRAFT_95843"/>
<dbReference type="RefSeq" id="XP_005770444.1">
    <property type="nucleotide sequence ID" value="XM_005770387.1"/>
</dbReference>
<dbReference type="EnsemblProtists" id="EOD18015">
    <property type="protein sequence ID" value="EOD18015"/>
    <property type="gene ID" value="EMIHUDRAFT_95843"/>
</dbReference>
<dbReference type="Pfam" id="PF03874">
    <property type="entry name" value="RNA_pol_Rpb4"/>
    <property type="match status" value="1"/>
</dbReference>
<evidence type="ECO:0000256" key="5">
    <source>
        <dbReference type="ARBA" id="ARBA00023163"/>
    </source>
</evidence>
<comment type="subcellular location">
    <subcellularLocation>
        <location evidence="1">Nucleus</location>
    </subcellularLocation>
</comment>
<dbReference type="InterPro" id="IPR038846">
    <property type="entry name" value="RPC9"/>
</dbReference>
<dbReference type="InterPro" id="IPR006590">
    <property type="entry name" value="RNA_pol_Rpb4/RPC9_core"/>
</dbReference>
<keyword evidence="5" id="KW-0804">Transcription</keyword>
<dbReference type="STRING" id="2903.R1DU73"/>
<keyword evidence="4" id="KW-0240">DNA-directed RNA polymerase</keyword>
<dbReference type="GO" id="GO:0006384">
    <property type="term" value="P:transcription initiation at RNA polymerase III promoter"/>
    <property type="evidence" value="ECO:0007669"/>
    <property type="project" value="InterPro"/>
</dbReference>
<sequence length="144" mass="16084">MQVIDKSAGHLTNFEVASLLQRQVRERRAAERKMPLPGARRSVSGSCRSLQDVEVITEQATGYLDKAACAAQSREGIARFVEALQRFQLTRAEELMLINSRPRSLVELHLIVEECEERMQEEEMQELLSLCAVLDSPVGEAAAS</sequence>
<evidence type="ECO:0000256" key="6">
    <source>
        <dbReference type="ARBA" id="ARBA00023242"/>
    </source>
</evidence>
<dbReference type="GeneID" id="19046016"/>
<dbReference type="SMART" id="SM00657">
    <property type="entry name" value="RPOL4c"/>
    <property type="match status" value="1"/>
</dbReference>
<protein>
    <recommendedName>
        <fullName evidence="3">DNA-directed RNA polymerase III subunit RPC9</fullName>
    </recommendedName>
</protein>
<feature type="domain" description="RNA polymerase Rpb4/RPC9 core" evidence="7">
    <location>
        <begin position="1"/>
        <end position="138"/>
    </location>
</feature>
<dbReference type="SUPFAM" id="SSF47819">
    <property type="entry name" value="HRDC-like"/>
    <property type="match status" value="1"/>
</dbReference>
<name>A0A0D3J3D0_EMIH1</name>
<reference evidence="8" key="2">
    <citation type="submission" date="2024-10" db="UniProtKB">
        <authorList>
            <consortium name="EnsemblProtists"/>
        </authorList>
    </citation>
    <scope>IDENTIFICATION</scope>
</reference>
<comment type="similarity">
    <text evidence="2">Belongs to the eukaryotic RPC9 RNA polymerase subunit family.</text>
</comment>
<accession>A0A0D3J3D0</accession>
<keyword evidence="6" id="KW-0539">Nucleus</keyword>
<dbReference type="PANTHER" id="PTHR15561:SF0">
    <property type="entry name" value="DNA-DIRECTED RNA POLYMERASE III SUBUNIT RPC9"/>
    <property type="match status" value="1"/>
</dbReference>
<evidence type="ECO:0000313" key="8">
    <source>
        <dbReference type="EnsemblProtists" id="EOD18015"/>
    </source>
</evidence>
<dbReference type="InterPro" id="IPR010997">
    <property type="entry name" value="HRDC-like_sf"/>
</dbReference>
<dbReference type="HOGENOM" id="CLU_092529_6_0_1"/>
<proteinExistence type="inferred from homology"/>
<evidence type="ECO:0000259" key="7">
    <source>
        <dbReference type="SMART" id="SM00657"/>
    </source>
</evidence>
<evidence type="ECO:0000256" key="3">
    <source>
        <dbReference type="ARBA" id="ARBA00016672"/>
    </source>
</evidence>
<dbReference type="GO" id="GO:0005666">
    <property type="term" value="C:RNA polymerase III complex"/>
    <property type="evidence" value="ECO:0007669"/>
    <property type="project" value="InterPro"/>
</dbReference>